<dbReference type="SUPFAM" id="SSF49785">
    <property type="entry name" value="Galactose-binding domain-like"/>
    <property type="match status" value="2"/>
</dbReference>
<dbReference type="InterPro" id="IPR018247">
    <property type="entry name" value="EF_Hand_1_Ca_BS"/>
</dbReference>
<dbReference type="Gene3D" id="2.60.120.260">
    <property type="entry name" value="Galactose-binding domain-like"/>
    <property type="match status" value="2"/>
</dbReference>
<dbReference type="STRING" id="575540.Isop_1805"/>
<gene>
    <name evidence="6" type="ordered locus">Isop_1805</name>
</gene>
<dbReference type="PANTHER" id="PTHR42884">
    <property type="entry name" value="PROPROTEIN CONVERTASE SUBTILISIN/KEXIN-RELATED"/>
    <property type="match status" value="1"/>
</dbReference>
<keyword evidence="2" id="KW-0378">Hydrolase</keyword>
<dbReference type="InterPro" id="IPR013783">
    <property type="entry name" value="Ig-like_fold"/>
</dbReference>
<dbReference type="AlphaFoldDB" id="E8R1H0"/>
<dbReference type="PANTHER" id="PTHR42884:SF14">
    <property type="entry name" value="NEUROENDOCRINE CONVERTASE 1"/>
    <property type="match status" value="1"/>
</dbReference>
<reference key="1">
    <citation type="submission" date="2010-11" db="EMBL/GenBank/DDBJ databases">
        <title>The complete sequence of chromosome of Isophaera pallida ATCC 43644.</title>
        <authorList>
            <consortium name="US DOE Joint Genome Institute (JGI-PGF)"/>
            <person name="Lucas S."/>
            <person name="Copeland A."/>
            <person name="Lapidus A."/>
            <person name="Bruce D."/>
            <person name="Goodwin L."/>
            <person name="Pitluck S."/>
            <person name="Kyrpides N."/>
            <person name="Mavromatis K."/>
            <person name="Pagani I."/>
            <person name="Ivanova N."/>
            <person name="Saunders E."/>
            <person name="Brettin T."/>
            <person name="Detter J.C."/>
            <person name="Han C."/>
            <person name="Tapia R."/>
            <person name="Land M."/>
            <person name="Hauser L."/>
            <person name="Markowitz V."/>
            <person name="Cheng J.-F."/>
            <person name="Hugenholtz P."/>
            <person name="Woyke T."/>
            <person name="Wu D."/>
            <person name="Eisen J.A."/>
        </authorList>
    </citation>
    <scope>NUCLEOTIDE SEQUENCE</scope>
    <source>
        <strain>ATCC 43644</strain>
    </source>
</reference>
<dbReference type="eggNOG" id="COG4935">
    <property type="taxonomic scope" value="Bacteria"/>
</dbReference>
<dbReference type="Gene3D" id="2.60.40.10">
    <property type="entry name" value="Immunoglobulins"/>
    <property type="match status" value="1"/>
</dbReference>
<name>E8R1H0_ISOPI</name>
<dbReference type="GO" id="GO:0016020">
    <property type="term" value="C:membrane"/>
    <property type="evidence" value="ECO:0007669"/>
    <property type="project" value="TreeGrafter"/>
</dbReference>
<dbReference type="OrthoDB" id="261496at2"/>
<dbReference type="InParanoid" id="E8R1H0"/>
<dbReference type="GO" id="GO:0004252">
    <property type="term" value="F:serine-type endopeptidase activity"/>
    <property type="evidence" value="ECO:0007669"/>
    <property type="project" value="InterPro"/>
</dbReference>
<dbReference type="HOGENOM" id="CLU_385784_0_0_0"/>
<accession>E8R1H0</accession>
<evidence type="ECO:0000313" key="7">
    <source>
        <dbReference type="Proteomes" id="UP000008631"/>
    </source>
</evidence>
<protein>
    <submittedName>
        <fullName evidence="6">Proprotein convertase P</fullName>
    </submittedName>
</protein>
<keyword evidence="7" id="KW-1185">Reference proteome</keyword>
<evidence type="ECO:0000259" key="5">
    <source>
        <dbReference type="PROSITE" id="PS51829"/>
    </source>
</evidence>
<dbReference type="KEGG" id="ipa:Isop_1805"/>
<dbReference type="Proteomes" id="UP000008631">
    <property type="component" value="Chromosome"/>
</dbReference>
<feature type="domain" description="P/Homo B" evidence="5">
    <location>
        <begin position="77"/>
        <end position="230"/>
    </location>
</feature>
<keyword evidence="3" id="KW-0720">Serine protease</keyword>
<reference evidence="6 7" key="2">
    <citation type="journal article" date="2011" name="Stand. Genomic Sci.">
        <title>Complete genome sequence of Isosphaera pallida type strain (IS1B).</title>
        <authorList>
            <consortium name="US DOE Joint Genome Institute (JGI-PGF)"/>
            <person name="Goker M."/>
            <person name="Cleland D."/>
            <person name="Saunders E."/>
            <person name="Lapidus A."/>
            <person name="Nolan M."/>
            <person name="Lucas S."/>
            <person name="Hammon N."/>
            <person name="Deshpande S."/>
            <person name="Cheng J.F."/>
            <person name="Tapia R."/>
            <person name="Han C."/>
            <person name="Goodwin L."/>
            <person name="Pitluck S."/>
            <person name="Liolios K."/>
            <person name="Pagani I."/>
            <person name="Ivanova N."/>
            <person name="Mavromatis K."/>
            <person name="Pati A."/>
            <person name="Chen A."/>
            <person name="Palaniappan K."/>
            <person name="Land M."/>
            <person name="Hauser L."/>
            <person name="Chang Y.J."/>
            <person name="Jeffries C.D."/>
            <person name="Detter J.C."/>
            <person name="Beck B."/>
            <person name="Woyke T."/>
            <person name="Bristow J."/>
            <person name="Eisen J.A."/>
            <person name="Markowitz V."/>
            <person name="Hugenholtz P."/>
            <person name="Kyrpides N.C."/>
            <person name="Klenk H.P."/>
        </authorList>
    </citation>
    <scope>NUCLEOTIDE SEQUENCE [LARGE SCALE GENOMIC DNA]</scope>
    <source>
        <strain evidence="7">ATCC 43644 / DSM 9630 / IS1B</strain>
    </source>
</reference>
<proteinExistence type="predicted"/>
<sequence length="716" mass="75690">MRLRDLPRLGRAVQARSVPRPSHRYRPADLGGGVTGMTLEARQLLTITGTVFEDWNADGVRDPFDTGLAGTRVFLDSNGNGIIDGPTFTSTTAIPIIDNQTNSGTLTIAQSGTVVGMTVTVNVTHTWMGDVTLRLISPLGTVVTLIQGRGGSGDNMNGTIFDDSAPLPISAGSPPFAGRFRPETPLAAFNGQSITGTWRLDAQDSFAGDQGQVTSWSLQFLEPSVLTDANGNFSFPGLGPGTYPVRVQLPGGFTASQPGSDFQQITLTAANPTANARLGLIRQGAIYGRAFSDLNGNGQLDPGEVGLAGWSGFLDTNGNGVFDSVLPPQIFNSTDTPKPFVDGGLMTSVATVNGAPSDFLNMRVTINGTHTWVGDMVFTLVSPGGVRVTLINGRGGSGDNFTNMVFDDNAALPISSATPPFTGSWRPEQPLAAFRNTPVNGVWTLECLDTFPADSGILQSWTIEFVGREPQFTTNSFGFYRVTAPGSGTFPVIFNPQPGWEFSNPATGVIVVPIPPGGAAVGRDIAIRPIPVLLDPSGVRIENGAAQRSMVRTISFTLNGIVSTMPAGAFTVNRVGGGPAQSFEVRVISSQVVQGRTNVVLGFTGPGLAGGSMNSLPDGVYEMVINGSAIIADNGLAVDFDGDGVAGGSLTVRFHRFFGDSDGDGDVDMDDYNRFRRVYVGGFVGDSSHFDFDGNNLFTSLDLNEFLNNFRRRRLF</sequence>
<evidence type="ECO:0000256" key="3">
    <source>
        <dbReference type="ARBA" id="ARBA00022825"/>
    </source>
</evidence>
<dbReference type="RefSeq" id="WP_013564675.1">
    <property type="nucleotide sequence ID" value="NC_014962.1"/>
</dbReference>
<evidence type="ECO:0000256" key="2">
    <source>
        <dbReference type="ARBA" id="ARBA00022801"/>
    </source>
</evidence>
<dbReference type="InterPro" id="IPR008979">
    <property type="entry name" value="Galactose-bd-like_sf"/>
</dbReference>
<dbReference type="SUPFAM" id="SSF117074">
    <property type="entry name" value="Hypothetical protein PA1324"/>
    <property type="match status" value="1"/>
</dbReference>
<organism evidence="6 7">
    <name type="scientific">Isosphaera pallida (strain ATCC 43644 / DSM 9630 / IS1B)</name>
    <dbReference type="NCBI Taxonomy" id="575540"/>
    <lineage>
        <taxon>Bacteria</taxon>
        <taxon>Pseudomonadati</taxon>
        <taxon>Planctomycetota</taxon>
        <taxon>Planctomycetia</taxon>
        <taxon>Isosphaerales</taxon>
        <taxon>Isosphaeraceae</taxon>
        <taxon>Isosphaera</taxon>
    </lineage>
</organism>
<keyword evidence="1" id="KW-0645">Protease</keyword>
<evidence type="ECO:0000313" key="6">
    <source>
        <dbReference type="EMBL" id="ADV62387.1"/>
    </source>
</evidence>
<dbReference type="PROSITE" id="PS00018">
    <property type="entry name" value="EF_HAND_1"/>
    <property type="match status" value="1"/>
</dbReference>
<feature type="domain" description="P/Homo B" evidence="5">
    <location>
        <begin position="325"/>
        <end position="471"/>
    </location>
</feature>
<dbReference type="PROSITE" id="PS51829">
    <property type="entry name" value="P_HOMO_B"/>
    <property type="match status" value="2"/>
</dbReference>
<dbReference type="InterPro" id="IPR002884">
    <property type="entry name" value="P_dom"/>
</dbReference>
<feature type="region of interest" description="Disordered" evidence="4">
    <location>
        <begin position="1"/>
        <end position="31"/>
    </location>
</feature>
<evidence type="ECO:0000256" key="4">
    <source>
        <dbReference type="SAM" id="MobiDB-lite"/>
    </source>
</evidence>
<evidence type="ECO:0000256" key="1">
    <source>
        <dbReference type="ARBA" id="ARBA00022670"/>
    </source>
</evidence>
<dbReference type="Pfam" id="PF01483">
    <property type="entry name" value="P_proprotein"/>
    <property type="match status" value="2"/>
</dbReference>
<dbReference type="GO" id="GO:0016485">
    <property type="term" value="P:protein processing"/>
    <property type="evidence" value="ECO:0007669"/>
    <property type="project" value="TreeGrafter"/>
</dbReference>
<dbReference type="EMBL" id="CP002353">
    <property type="protein sequence ID" value="ADV62387.1"/>
    <property type="molecule type" value="Genomic_DNA"/>
</dbReference>